<keyword evidence="4" id="KW-1185">Reference proteome</keyword>
<gene>
    <name evidence="3" type="ORF">MKW98_026112</name>
</gene>
<comment type="caution">
    <text evidence="3">The sequence shown here is derived from an EMBL/GenBank/DDBJ whole genome shotgun (WGS) entry which is preliminary data.</text>
</comment>
<feature type="transmembrane region" description="Helical" evidence="2">
    <location>
        <begin position="46"/>
        <end position="66"/>
    </location>
</feature>
<dbReference type="EMBL" id="JAJJMB010017069">
    <property type="protein sequence ID" value="KAI3842322.1"/>
    <property type="molecule type" value="Genomic_DNA"/>
</dbReference>
<evidence type="ECO:0000256" key="1">
    <source>
        <dbReference type="SAM" id="MobiDB-lite"/>
    </source>
</evidence>
<keyword evidence="2" id="KW-1133">Transmembrane helix</keyword>
<feature type="region of interest" description="Disordered" evidence="1">
    <location>
        <begin position="95"/>
        <end position="160"/>
    </location>
</feature>
<sequence length="209" mass="23347">MDNYSSVVSNLHLGFLPPFALLRLLWEVLVQKSQVVLFNAEANHGIQTIYSGMIATLAFYCNTCLFKSKPYQEDRTLLTKWTPLAEKYSSEWVGPGSPHVRSSPSPFALGRIPETDENGGNRIKYDSEEKREHEHVAIDEEGSSLTSGSENDIDSQQDGASVGALASGLAKRDEKKGSVVYNRYYHVFKEGELERLACGIKNAVIRDRF</sequence>
<keyword evidence="2" id="KW-0812">Transmembrane</keyword>
<accession>A0AAD4RYM8</accession>
<organism evidence="3 4">
    <name type="scientific">Papaver atlanticum</name>
    <dbReference type="NCBI Taxonomy" id="357466"/>
    <lineage>
        <taxon>Eukaryota</taxon>
        <taxon>Viridiplantae</taxon>
        <taxon>Streptophyta</taxon>
        <taxon>Embryophyta</taxon>
        <taxon>Tracheophyta</taxon>
        <taxon>Spermatophyta</taxon>
        <taxon>Magnoliopsida</taxon>
        <taxon>Ranunculales</taxon>
        <taxon>Papaveraceae</taxon>
        <taxon>Papaveroideae</taxon>
        <taxon>Papaver</taxon>
    </lineage>
</organism>
<evidence type="ECO:0000313" key="4">
    <source>
        <dbReference type="Proteomes" id="UP001202328"/>
    </source>
</evidence>
<feature type="compositionally biased region" description="Basic and acidic residues" evidence="1">
    <location>
        <begin position="123"/>
        <end position="138"/>
    </location>
</feature>
<feature type="compositionally biased region" description="Polar residues" evidence="1">
    <location>
        <begin position="143"/>
        <end position="158"/>
    </location>
</feature>
<dbReference type="Proteomes" id="UP001202328">
    <property type="component" value="Unassembled WGS sequence"/>
</dbReference>
<evidence type="ECO:0000256" key="2">
    <source>
        <dbReference type="SAM" id="Phobius"/>
    </source>
</evidence>
<reference evidence="3" key="1">
    <citation type="submission" date="2022-04" db="EMBL/GenBank/DDBJ databases">
        <title>A functionally conserved STORR gene fusion in Papaver species that diverged 16.8 million years ago.</title>
        <authorList>
            <person name="Catania T."/>
        </authorList>
    </citation>
    <scope>NUCLEOTIDE SEQUENCE</scope>
    <source>
        <strain evidence="3">S-188037</strain>
    </source>
</reference>
<protein>
    <submittedName>
        <fullName evidence="3">Uncharacterized protein</fullName>
    </submittedName>
</protein>
<evidence type="ECO:0000313" key="3">
    <source>
        <dbReference type="EMBL" id="KAI3842322.1"/>
    </source>
</evidence>
<name>A0AAD4RYM8_9MAGN</name>
<keyword evidence="2" id="KW-0472">Membrane</keyword>
<feature type="transmembrane region" description="Helical" evidence="2">
    <location>
        <begin position="7"/>
        <end position="26"/>
    </location>
</feature>
<dbReference type="AlphaFoldDB" id="A0AAD4RYM8"/>
<proteinExistence type="predicted"/>